<reference evidence="5" key="1">
    <citation type="submission" date="2017-08" db="EMBL/GenBank/DDBJ databases">
        <authorList>
            <person name="Varghese N."/>
            <person name="Submissions S."/>
        </authorList>
    </citation>
    <scope>NUCLEOTIDE SEQUENCE [LARGE SCALE GENOMIC DNA]</scope>
    <source>
        <strain evidence="5">DSM 4725</strain>
    </source>
</reference>
<evidence type="ECO:0000313" key="4">
    <source>
        <dbReference type="EMBL" id="SOC48541.1"/>
    </source>
</evidence>
<dbReference type="InterPro" id="IPR011089">
    <property type="entry name" value="GmrSD_C"/>
</dbReference>
<name>A0A285V7Q2_9ACTN</name>
<keyword evidence="5" id="KW-1185">Reference proteome</keyword>
<feature type="compositionally biased region" description="Pro residues" evidence="1">
    <location>
        <begin position="375"/>
        <end position="439"/>
    </location>
</feature>
<dbReference type="Pfam" id="PF07510">
    <property type="entry name" value="GmrSD_C"/>
    <property type="match status" value="1"/>
</dbReference>
<evidence type="ECO:0000256" key="1">
    <source>
        <dbReference type="SAM" id="MobiDB-lite"/>
    </source>
</evidence>
<dbReference type="PRINTS" id="PR01217">
    <property type="entry name" value="PRICHEXTENSN"/>
</dbReference>
<dbReference type="AlphaFoldDB" id="A0A285V7Q2"/>
<protein>
    <submittedName>
        <fullName evidence="4">Excalibur calcium-binding domain-containing protein</fullName>
    </submittedName>
</protein>
<feature type="domain" description="GmrSD restriction endonucleases C-terminal" evidence="3">
    <location>
        <begin position="212"/>
        <end position="351"/>
    </location>
</feature>
<dbReference type="PANTHER" id="PTHR24094:SF15">
    <property type="entry name" value="AMP-DEPENDENT SYNTHETASE_LIGASE DOMAIN-CONTAINING PROTEIN-RELATED"/>
    <property type="match status" value="1"/>
</dbReference>
<organism evidence="4 5">
    <name type="scientific">Blastococcus aggregatus</name>
    <dbReference type="NCBI Taxonomy" id="38502"/>
    <lineage>
        <taxon>Bacteria</taxon>
        <taxon>Bacillati</taxon>
        <taxon>Actinomycetota</taxon>
        <taxon>Actinomycetes</taxon>
        <taxon>Geodermatophilales</taxon>
        <taxon>Geodermatophilaceae</taxon>
        <taxon>Blastococcus</taxon>
    </lineage>
</organism>
<proteinExistence type="predicted"/>
<keyword evidence="2" id="KW-0812">Transmembrane</keyword>
<keyword evidence="2" id="KW-0472">Membrane</keyword>
<dbReference type="Proteomes" id="UP000219435">
    <property type="component" value="Unassembled WGS sequence"/>
</dbReference>
<dbReference type="PANTHER" id="PTHR24094">
    <property type="entry name" value="SECRETED PROTEIN"/>
    <property type="match status" value="1"/>
</dbReference>
<accession>A0A285V7Q2</accession>
<evidence type="ECO:0000256" key="2">
    <source>
        <dbReference type="SAM" id="Phobius"/>
    </source>
</evidence>
<feature type="region of interest" description="Disordered" evidence="1">
    <location>
        <begin position="84"/>
        <end position="134"/>
    </location>
</feature>
<feature type="transmembrane region" description="Helical" evidence="2">
    <location>
        <begin position="36"/>
        <end position="54"/>
    </location>
</feature>
<sequence length="490" mass="50915">MAGSRSARVWRGVGIAAGGFALLLVIAGFASSGWAGGVVMIGLIGLIVGLVAVARGRLPGIGSRKVAGGVAAAAVGLMIVGTVASPPTPTDTTSAASEAARETADREAEARERAADQKAEAERAEAEAAEEAEIRAAEESLVAAEERVVPEGSGEPGQLPDQAVEQAVAGAGQTTALAALAAIEVKGRAPRTGYDRDLFGSGWVDTDRNGCDTRNDILKRDLTAETFKPGTQNCVVLTGTLADPYSPKTIAFQRGQTTSDDVQIDHVVALSDAWQKGAQQLPEDRRRAFANDPLNLLAVDGPLNMQKGDGDAATWLPPNKSYRCAYVARQVAVKATYDLWMTQAERNAIATVLSACPNEPLPAGVVVDVPERQSPTPPPPVAQPAPRDQPPVVVVPPRPAPRAVPAPPPAPRPAPLPPPPVTRPAPLPPPPPPPPPPPVSVGNPGDTMNCSDFSTRAQAQAWFDRYFPAYGDVAGLDGNDRDGLACESLP</sequence>
<keyword evidence="2" id="KW-1133">Transmembrane helix</keyword>
<feature type="region of interest" description="Disordered" evidence="1">
    <location>
        <begin position="368"/>
        <end position="451"/>
    </location>
</feature>
<feature type="transmembrane region" description="Helical" evidence="2">
    <location>
        <begin position="66"/>
        <end position="84"/>
    </location>
</feature>
<feature type="transmembrane region" description="Helical" evidence="2">
    <location>
        <begin position="12"/>
        <end position="30"/>
    </location>
</feature>
<feature type="compositionally biased region" description="Basic and acidic residues" evidence="1">
    <location>
        <begin position="99"/>
        <end position="134"/>
    </location>
</feature>
<evidence type="ECO:0000313" key="5">
    <source>
        <dbReference type="Proteomes" id="UP000219435"/>
    </source>
</evidence>
<evidence type="ECO:0000259" key="3">
    <source>
        <dbReference type="Pfam" id="PF07510"/>
    </source>
</evidence>
<dbReference type="EMBL" id="OBQI01000002">
    <property type="protein sequence ID" value="SOC48541.1"/>
    <property type="molecule type" value="Genomic_DNA"/>
</dbReference>
<gene>
    <name evidence="4" type="ORF">SAMN05660748_1237</name>
</gene>